<dbReference type="InterPro" id="IPR032466">
    <property type="entry name" value="Metal_Hydrolase"/>
</dbReference>
<dbReference type="AlphaFoldDB" id="S0FVD1"/>
<dbReference type="InterPro" id="IPR050378">
    <property type="entry name" value="Metallo-dep_Hydrolases_sf"/>
</dbReference>
<accession>S0FVD1</accession>
<dbReference type="PIRSF" id="PIRSF001238">
    <property type="entry name" value="IadA"/>
    <property type="match status" value="1"/>
</dbReference>
<dbReference type="PATRIC" id="fig|1195236.3.peg.41"/>
<dbReference type="GO" id="GO:0046872">
    <property type="term" value="F:metal ion binding"/>
    <property type="evidence" value="ECO:0007669"/>
    <property type="project" value="UniProtKB-KW"/>
</dbReference>
<dbReference type="PANTHER" id="PTHR11647:SF1">
    <property type="entry name" value="COLLAPSIN RESPONSE MEDIATOR PROTEIN"/>
    <property type="match status" value="1"/>
</dbReference>
<keyword evidence="1" id="KW-0645">Protease</keyword>
<evidence type="ECO:0000313" key="6">
    <source>
        <dbReference type="Proteomes" id="UP000014155"/>
    </source>
</evidence>
<feature type="binding site" evidence="3">
    <location>
        <position position="195"/>
    </location>
    <ligand>
        <name>Zn(2+)</name>
        <dbReference type="ChEBI" id="CHEBI:29105"/>
        <label>2</label>
        <note>catalytic</note>
    </ligand>
</feature>
<dbReference type="GO" id="GO:0005737">
    <property type="term" value="C:cytoplasm"/>
    <property type="evidence" value="ECO:0007669"/>
    <property type="project" value="UniProtKB-SubCell"/>
</dbReference>
<dbReference type="STRING" id="1195236.CTER_0043"/>
<keyword evidence="1" id="KW-0482">Metalloprotease</keyword>
<dbReference type="Gene3D" id="2.30.40.10">
    <property type="entry name" value="Urease, subunit C, domain 1"/>
    <property type="match status" value="1"/>
</dbReference>
<dbReference type="GO" id="GO:0016810">
    <property type="term" value="F:hydrolase activity, acting on carbon-nitrogen (but not peptide) bonds"/>
    <property type="evidence" value="ECO:0007669"/>
    <property type="project" value="InterPro"/>
</dbReference>
<feature type="binding site" evidence="3">
    <location>
        <position position="63"/>
    </location>
    <ligand>
        <name>Zn(2+)</name>
        <dbReference type="ChEBI" id="CHEBI:29105"/>
        <label>1</label>
        <note>catalytic</note>
    </ligand>
</feature>
<gene>
    <name evidence="5" type="ORF">CTER_0043</name>
</gene>
<sequence>MFTLLKEASIYSPDFLGKKDILFCFDKIAAIKNSIDPSALDDVEVLDCSNKLIFPGFIDLHVHIAGGGGEGGFSTRTPSAKADEILKTGVTTVVGVLGADGVTRSVENLYAQAKQLEAGGLSTYMYTGSYQVPVVTLTGSIQKDIVFVDKIIGVGELCLEDHRAFQPTFDEIARIAAQTRNGALISGKAGLVHFHMGLGETGLEYLFRMMNETLIPVSHFLPTHVNRTGMLFEQACSYLQKGGYIDLTAGFIPSKEDPDCVASYDALKKLVDTGADIGRVTMSSDAYGSVPVFDGLGNVISSDTVTTKILFDELKVAIKEKGIPIETAISLVTKNAAGVLKIHKQKGSLETGKDADCVICDKDLNIETVFAKGIKYS</sequence>
<dbReference type="SUPFAM" id="SSF51556">
    <property type="entry name" value="Metallo-dependent hydrolases"/>
    <property type="match status" value="1"/>
</dbReference>
<evidence type="ECO:0000313" key="5">
    <source>
        <dbReference type="EMBL" id="EMS74236.1"/>
    </source>
</evidence>
<name>S0FVD1_RUMCE</name>
<feature type="binding site" evidence="3">
    <location>
        <position position="61"/>
    </location>
    <ligand>
        <name>Zn(2+)</name>
        <dbReference type="ChEBI" id="CHEBI:29105"/>
        <label>1</label>
        <note>catalytic</note>
    </ligand>
</feature>
<dbReference type="SUPFAM" id="SSF51338">
    <property type="entry name" value="Composite domain of metallo-dependent hydrolases"/>
    <property type="match status" value="1"/>
</dbReference>
<reference evidence="5 6" key="1">
    <citation type="journal article" date="2013" name="Genome Announc.">
        <title>Draft Genome Sequence of the Cellulolytic, Mesophilic, Anaerobic Bacterium Clostridium termitidis Strain CT1112 (DSM 5398).</title>
        <authorList>
            <person name="Lal S."/>
            <person name="Ramachandran U."/>
            <person name="Zhang X."/>
            <person name="Munir R."/>
            <person name="Sparling R."/>
            <person name="Levin D.B."/>
        </authorList>
    </citation>
    <scope>NUCLEOTIDE SEQUENCE [LARGE SCALE GENOMIC DNA]</scope>
    <source>
        <strain evidence="5 6">CT1112</strain>
    </source>
</reference>
<dbReference type="InterPro" id="IPR010229">
    <property type="entry name" value="Pept_M38_dipep"/>
</dbReference>
<comment type="function">
    <text evidence="1">Catalyzes the hydrolytic cleavage of a subset of L-isoaspartyl (L-beta-aspartyl) dipeptides. Used to degrade proteins damaged by L-isoaspartyl residues formation.</text>
</comment>
<evidence type="ECO:0000256" key="2">
    <source>
        <dbReference type="PIRSR" id="PIRSR001238-1"/>
    </source>
</evidence>
<dbReference type="GO" id="GO:0008798">
    <property type="term" value="F:beta-aspartyl-peptidase activity"/>
    <property type="evidence" value="ECO:0007669"/>
    <property type="project" value="InterPro"/>
</dbReference>
<comment type="cofactor">
    <cofactor evidence="1 3">
        <name>Zn(2+)</name>
        <dbReference type="ChEBI" id="CHEBI:29105"/>
    </cofactor>
    <text evidence="1 3">Binds 2 Zn(2+) ions per subunit.</text>
</comment>
<dbReference type="InterPro" id="IPR006680">
    <property type="entry name" value="Amidohydro-rel"/>
</dbReference>
<feature type="domain" description="Amidohydrolase-related" evidence="4">
    <location>
        <begin position="53"/>
        <end position="373"/>
    </location>
</feature>
<comment type="similarity">
    <text evidence="1">Belongs to the peptidase M38 family.</text>
</comment>
<keyword evidence="1 3" id="KW-0862">Zinc</keyword>
<dbReference type="Gene3D" id="3.20.20.140">
    <property type="entry name" value="Metal-dependent hydrolases"/>
    <property type="match status" value="1"/>
</dbReference>
<dbReference type="Proteomes" id="UP000014155">
    <property type="component" value="Unassembled WGS sequence"/>
</dbReference>
<dbReference type="RefSeq" id="WP_004622815.1">
    <property type="nucleotide sequence ID" value="NZ_AORV01000002.1"/>
</dbReference>
<keyword evidence="6" id="KW-1185">Reference proteome</keyword>
<dbReference type="Pfam" id="PF01979">
    <property type="entry name" value="Amidohydro_1"/>
    <property type="match status" value="1"/>
</dbReference>
<comment type="PTM">
    <text evidence="1">Carboxylation allows a single lysine to coordinate two zinc ions.</text>
</comment>
<dbReference type="NCBIfam" id="TIGR01975">
    <property type="entry name" value="isoAsp_dipep"/>
    <property type="match status" value="1"/>
</dbReference>
<dbReference type="GO" id="GO:0006508">
    <property type="term" value="P:proteolysis"/>
    <property type="evidence" value="ECO:0007669"/>
    <property type="project" value="UniProtKB-KW"/>
</dbReference>
<organism evidence="5 6">
    <name type="scientific">Ruminiclostridium cellobioparum subsp. termitidis CT1112</name>
    <dbReference type="NCBI Taxonomy" id="1195236"/>
    <lineage>
        <taxon>Bacteria</taxon>
        <taxon>Bacillati</taxon>
        <taxon>Bacillota</taxon>
        <taxon>Clostridia</taxon>
        <taxon>Eubacteriales</taxon>
        <taxon>Oscillospiraceae</taxon>
        <taxon>Ruminiclostridium</taxon>
    </lineage>
</organism>
<keyword evidence="1 5" id="KW-0378">Hydrolase</keyword>
<dbReference type="InterPro" id="IPR011059">
    <property type="entry name" value="Metal-dep_hydrolase_composite"/>
</dbReference>
<dbReference type="GO" id="GO:0008237">
    <property type="term" value="F:metallopeptidase activity"/>
    <property type="evidence" value="ECO:0007669"/>
    <property type="project" value="UniProtKB-KW"/>
</dbReference>
<evidence type="ECO:0000256" key="3">
    <source>
        <dbReference type="PIRSR" id="PIRSR001238-3"/>
    </source>
</evidence>
<evidence type="ECO:0000259" key="4">
    <source>
        <dbReference type="Pfam" id="PF01979"/>
    </source>
</evidence>
<comment type="caution">
    <text evidence="5">The sequence shown here is derived from an EMBL/GenBank/DDBJ whole genome shotgun (WGS) entry which is preliminary data.</text>
</comment>
<feature type="active site" description="Proton acceptor" evidence="2">
    <location>
        <position position="285"/>
    </location>
</feature>
<comment type="subcellular location">
    <subcellularLocation>
        <location evidence="1">Cytoplasm</location>
    </subcellularLocation>
</comment>
<feature type="binding site" evidence="3">
    <location>
        <position position="224"/>
    </location>
    <ligand>
        <name>Zn(2+)</name>
        <dbReference type="ChEBI" id="CHEBI:29105"/>
        <label>2</label>
        <note>catalytic</note>
    </ligand>
</feature>
<dbReference type="EMBL" id="AORV01000002">
    <property type="protein sequence ID" value="EMS74236.1"/>
    <property type="molecule type" value="Genomic_DNA"/>
</dbReference>
<evidence type="ECO:0000256" key="1">
    <source>
        <dbReference type="PIRNR" id="PIRNR001238"/>
    </source>
</evidence>
<dbReference type="eggNOG" id="COG0044">
    <property type="taxonomic scope" value="Bacteria"/>
</dbReference>
<feature type="binding site" evidence="3">
    <location>
        <position position="285"/>
    </location>
    <ligand>
        <name>Zn(2+)</name>
        <dbReference type="ChEBI" id="CHEBI:29105"/>
        <label>1</label>
        <note>catalytic</note>
    </ligand>
</feature>
<protein>
    <recommendedName>
        <fullName evidence="1">Isoaspartyl dipeptidase</fullName>
        <ecNumber evidence="1">3.4.19.-</ecNumber>
    </recommendedName>
</protein>
<keyword evidence="1 3" id="KW-0479">Metal-binding</keyword>
<proteinExistence type="inferred from homology"/>
<dbReference type="PANTHER" id="PTHR11647">
    <property type="entry name" value="HYDRANTOINASE/DIHYDROPYRIMIDINASE FAMILY MEMBER"/>
    <property type="match status" value="1"/>
</dbReference>
<dbReference type="EC" id="3.4.19.-" evidence="1"/>